<dbReference type="EMBL" id="BMHV01000005">
    <property type="protein sequence ID" value="GGF58124.1"/>
    <property type="molecule type" value="Genomic_DNA"/>
</dbReference>
<keyword evidence="1" id="KW-1133">Transmembrane helix</keyword>
<comment type="caution">
    <text evidence="2">The sequence shown here is derived from an EMBL/GenBank/DDBJ whole genome shotgun (WGS) entry which is preliminary data.</text>
</comment>
<reference evidence="2" key="2">
    <citation type="submission" date="2020-09" db="EMBL/GenBank/DDBJ databases">
        <authorList>
            <person name="Sun Q."/>
            <person name="Zhou Y."/>
        </authorList>
    </citation>
    <scope>NUCLEOTIDE SEQUENCE</scope>
    <source>
        <strain evidence="2">CGMCC 1.15254</strain>
    </source>
</reference>
<sequence>MVAFLGIHDEILQGFHPERYFGYMDIIVNIGSGAVGCWLGDRLLARDEKLSWNARPQFYLLISYCTVATLLFLSILGRYKGLYIPAWAILPYCGSVLALLISPKPVFVKRDTHLIFNLFVFSSMSIGLYLVGGHALSLSFN</sequence>
<evidence type="ECO:0000256" key="1">
    <source>
        <dbReference type="SAM" id="Phobius"/>
    </source>
</evidence>
<keyword evidence="1" id="KW-0472">Membrane</keyword>
<feature type="transmembrane region" description="Helical" evidence="1">
    <location>
        <begin position="20"/>
        <end position="38"/>
    </location>
</feature>
<dbReference type="AlphaFoldDB" id="A0A917BTH2"/>
<accession>A0A917BTH2</accession>
<protein>
    <recommendedName>
        <fullName evidence="4">VanZ-like domain-containing protein</fullName>
    </recommendedName>
</protein>
<keyword evidence="3" id="KW-1185">Reference proteome</keyword>
<evidence type="ECO:0000313" key="2">
    <source>
        <dbReference type="EMBL" id="GGF58124.1"/>
    </source>
</evidence>
<evidence type="ECO:0008006" key="4">
    <source>
        <dbReference type="Google" id="ProtNLM"/>
    </source>
</evidence>
<reference evidence="2" key="1">
    <citation type="journal article" date="2014" name="Int. J. Syst. Evol. Microbiol.">
        <title>Complete genome sequence of Corynebacterium casei LMG S-19264T (=DSM 44701T), isolated from a smear-ripened cheese.</title>
        <authorList>
            <consortium name="US DOE Joint Genome Institute (JGI-PGF)"/>
            <person name="Walter F."/>
            <person name="Albersmeier A."/>
            <person name="Kalinowski J."/>
            <person name="Ruckert C."/>
        </authorList>
    </citation>
    <scope>NUCLEOTIDE SEQUENCE</scope>
    <source>
        <strain evidence="2">CGMCC 1.15254</strain>
    </source>
</reference>
<evidence type="ECO:0000313" key="3">
    <source>
        <dbReference type="Proteomes" id="UP000632498"/>
    </source>
</evidence>
<feature type="transmembrane region" description="Helical" evidence="1">
    <location>
        <begin position="114"/>
        <end position="136"/>
    </location>
</feature>
<feature type="transmembrane region" description="Helical" evidence="1">
    <location>
        <begin position="58"/>
        <end position="76"/>
    </location>
</feature>
<feature type="transmembrane region" description="Helical" evidence="1">
    <location>
        <begin position="82"/>
        <end position="102"/>
    </location>
</feature>
<organism evidence="2 3">
    <name type="scientific">Terasakiella brassicae</name>
    <dbReference type="NCBI Taxonomy" id="1634917"/>
    <lineage>
        <taxon>Bacteria</taxon>
        <taxon>Pseudomonadati</taxon>
        <taxon>Pseudomonadota</taxon>
        <taxon>Alphaproteobacteria</taxon>
        <taxon>Rhodospirillales</taxon>
        <taxon>Terasakiellaceae</taxon>
        <taxon>Terasakiella</taxon>
    </lineage>
</organism>
<gene>
    <name evidence="2" type="ORF">GCM10011332_09570</name>
</gene>
<dbReference type="Proteomes" id="UP000632498">
    <property type="component" value="Unassembled WGS sequence"/>
</dbReference>
<proteinExistence type="predicted"/>
<keyword evidence="1" id="KW-0812">Transmembrane</keyword>
<name>A0A917BTH2_9PROT</name>